<dbReference type="CDD" id="cd18791">
    <property type="entry name" value="SF2_C_RHA"/>
    <property type="match status" value="1"/>
</dbReference>
<dbReference type="Gene3D" id="1.20.120.1080">
    <property type="match status" value="1"/>
</dbReference>
<dbReference type="InterPro" id="IPR011545">
    <property type="entry name" value="DEAD/DEAH_box_helicase_dom"/>
</dbReference>
<dbReference type="SUPFAM" id="SSF52540">
    <property type="entry name" value="P-loop containing nucleoside triphosphate hydrolases"/>
    <property type="match status" value="1"/>
</dbReference>
<reference evidence="10" key="1">
    <citation type="submission" date="2014-03" db="EMBL/GenBank/DDBJ databases">
        <authorList>
            <person name="Aksoy S."/>
            <person name="Warren W."/>
            <person name="Wilson R.K."/>
        </authorList>
    </citation>
    <scope>NUCLEOTIDE SEQUENCE [LARGE SCALE GENOMIC DNA]</scope>
    <source>
        <strain evidence="10">IAEA</strain>
    </source>
</reference>
<protein>
    <recommendedName>
        <fullName evidence="1">RNA helicase</fullName>
        <ecNumber evidence="1">3.6.4.13</ecNumber>
    </recommendedName>
</protein>
<dbReference type="PANTHER" id="PTHR18934:SF118">
    <property type="entry name" value="ATP-DEPENDENT RNA HELICASE DHX33"/>
    <property type="match status" value="1"/>
</dbReference>
<keyword evidence="5" id="KW-0067">ATP-binding</keyword>
<evidence type="ECO:0000256" key="6">
    <source>
        <dbReference type="ARBA" id="ARBA00047984"/>
    </source>
</evidence>
<dbReference type="SMART" id="SM00490">
    <property type="entry name" value="HELICc"/>
    <property type="match status" value="1"/>
</dbReference>
<dbReference type="Pfam" id="PF04408">
    <property type="entry name" value="WHD_HA2"/>
    <property type="match status" value="1"/>
</dbReference>
<comment type="catalytic activity">
    <reaction evidence="6">
        <text>ATP + H2O = ADP + phosphate + H(+)</text>
        <dbReference type="Rhea" id="RHEA:13065"/>
        <dbReference type="ChEBI" id="CHEBI:15377"/>
        <dbReference type="ChEBI" id="CHEBI:15378"/>
        <dbReference type="ChEBI" id="CHEBI:30616"/>
        <dbReference type="ChEBI" id="CHEBI:43474"/>
        <dbReference type="ChEBI" id="CHEBI:456216"/>
        <dbReference type="EC" id="3.6.4.13"/>
    </reaction>
</comment>
<proteinExistence type="predicted"/>
<evidence type="ECO:0000256" key="1">
    <source>
        <dbReference type="ARBA" id="ARBA00012552"/>
    </source>
</evidence>
<accession>A0A1A9WBV3</accession>
<dbReference type="InterPro" id="IPR011709">
    <property type="entry name" value="DEAD-box_helicase_OB_fold"/>
</dbReference>
<dbReference type="InterPro" id="IPR001650">
    <property type="entry name" value="Helicase_C-like"/>
</dbReference>
<dbReference type="VEuPathDB" id="VectorBase:GBRI013859"/>
<dbReference type="STRING" id="37001.A0A1A9WBV3"/>
<dbReference type="EC" id="3.6.4.13" evidence="1"/>
<dbReference type="EnsemblMetazoa" id="GBRI013859-RA">
    <property type="protein sequence ID" value="GBRI013859-PA"/>
    <property type="gene ID" value="GBRI013859"/>
</dbReference>
<dbReference type="Proteomes" id="UP000091820">
    <property type="component" value="Unassembled WGS sequence"/>
</dbReference>
<evidence type="ECO:0000256" key="3">
    <source>
        <dbReference type="ARBA" id="ARBA00022801"/>
    </source>
</evidence>
<dbReference type="Pfam" id="PF21010">
    <property type="entry name" value="HA2_C"/>
    <property type="match status" value="1"/>
</dbReference>
<dbReference type="Pfam" id="PF00270">
    <property type="entry name" value="DEAD"/>
    <property type="match status" value="1"/>
</dbReference>
<sequence>MESKYALTDKSSLRLSGTYMFPVKRKLQNTGFENDGAKIAKIECNFKNNNRTDCSTLTQNKETQNHIQKPLFIKLSPKIQIEEQRQALPVARVRKSLMQEVYKSDTLLIMGETGSGKTTQIPQFLLAGGYGNKGVIAITQPRRVAAITVSRRVAQEQHCQLGELVGYTVRFEDCTSPKTRIRFMTDGFLLREALADRMLRNYSVIMLDEAHERTVSTDVLFGVVKEAQQERRLRSLTPLKLIITSATMDIDHFGEYFGVRGMYLEGRTHPVRVMHTLAPQTDYLHAALVTLFDIHRNTPVNYDCNLVSLFGVRVFPLYAQLAQNKQLECFLPAPANARKIVLATNIAETSVTIPGIRCVIDAGYVKRRIYTPSTGLDVLRAVRISQAQAWQRCGRAGRDAPGVCYRTYTQQEMNAFEKMPKPEILRSNICSTVLQLFALGIDCRNFDFLDRPSPEAIEIAYRKLESLGAIRNASDTPELTPLGRQMAQLPLDPQYSKLLLSAPQFGCMEEMLHLVAVLSGENIFVTSNEKREQAALAHAKFHSKHGDHLTLLNVFSAFQKIEKVKLWCHDNFLNTRNLLYAREVRKQLLEIVERLHLQINSCGENYDQVRKCLLTGLFDNIAELQRDHFYMTVTGRQRAKIHPSSIFHGKHRPEYIIYTEVVLTERNFLRQVTEILPEWVAEVVPNFIHLSRIKNTC</sequence>
<dbReference type="GO" id="GO:0005524">
    <property type="term" value="F:ATP binding"/>
    <property type="evidence" value="ECO:0007669"/>
    <property type="project" value="UniProtKB-KW"/>
</dbReference>
<dbReference type="CDD" id="cd17978">
    <property type="entry name" value="DEXHc_DHX33"/>
    <property type="match status" value="1"/>
</dbReference>
<keyword evidence="3" id="KW-0378">Hydrolase</keyword>
<evidence type="ECO:0000313" key="9">
    <source>
        <dbReference type="EnsemblMetazoa" id="GBRI013859-PA"/>
    </source>
</evidence>
<dbReference type="InterPro" id="IPR027417">
    <property type="entry name" value="P-loop_NTPase"/>
</dbReference>
<dbReference type="GO" id="GO:0003725">
    <property type="term" value="F:double-stranded RNA binding"/>
    <property type="evidence" value="ECO:0007669"/>
    <property type="project" value="TreeGrafter"/>
</dbReference>
<dbReference type="InterPro" id="IPR014001">
    <property type="entry name" value="Helicase_ATP-bd"/>
</dbReference>
<dbReference type="SMART" id="SM00847">
    <property type="entry name" value="HA2"/>
    <property type="match status" value="1"/>
</dbReference>
<evidence type="ECO:0000259" key="8">
    <source>
        <dbReference type="PROSITE" id="PS51194"/>
    </source>
</evidence>
<dbReference type="PROSITE" id="PS51194">
    <property type="entry name" value="HELICASE_CTER"/>
    <property type="match status" value="1"/>
</dbReference>
<keyword evidence="2" id="KW-0547">Nucleotide-binding</keyword>
<dbReference type="GO" id="GO:0016787">
    <property type="term" value="F:hydrolase activity"/>
    <property type="evidence" value="ECO:0007669"/>
    <property type="project" value="UniProtKB-KW"/>
</dbReference>
<dbReference type="InterPro" id="IPR002464">
    <property type="entry name" value="DNA/RNA_helicase_DEAH_CS"/>
</dbReference>
<feature type="domain" description="Helicase C-terminal" evidence="8">
    <location>
        <begin position="279"/>
        <end position="440"/>
    </location>
</feature>
<dbReference type="InterPro" id="IPR007502">
    <property type="entry name" value="Helicase-assoc_dom"/>
</dbReference>
<dbReference type="PROSITE" id="PS51192">
    <property type="entry name" value="HELICASE_ATP_BIND_1"/>
    <property type="match status" value="1"/>
</dbReference>
<keyword evidence="10" id="KW-1185">Reference proteome</keyword>
<organism evidence="9 10">
    <name type="scientific">Glossina brevipalpis</name>
    <dbReference type="NCBI Taxonomy" id="37001"/>
    <lineage>
        <taxon>Eukaryota</taxon>
        <taxon>Metazoa</taxon>
        <taxon>Ecdysozoa</taxon>
        <taxon>Arthropoda</taxon>
        <taxon>Hexapoda</taxon>
        <taxon>Insecta</taxon>
        <taxon>Pterygota</taxon>
        <taxon>Neoptera</taxon>
        <taxon>Endopterygota</taxon>
        <taxon>Diptera</taxon>
        <taxon>Brachycera</taxon>
        <taxon>Muscomorpha</taxon>
        <taxon>Hippoboscoidea</taxon>
        <taxon>Glossinidae</taxon>
        <taxon>Glossina</taxon>
    </lineage>
</organism>
<evidence type="ECO:0000256" key="4">
    <source>
        <dbReference type="ARBA" id="ARBA00022806"/>
    </source>
</evidence>
<dbReference type="PANTHER" id="PTHR18934">
    <property type="entry name" value="ATP-DEPENDENT RNA HELICASE"/>
    <property type="match status" value="1"/>
</dbReference>
<dbReference type="SMART" id="SM00487">
    <property type="entry name" value="DEXDc"/>
    <property type="match status" value="1"/>
</dbReference>
<evidence type="ECO:0000256" key="2">
    <source>
        <dbReference type="ARBA" id="ARBA00022741"/>
    </source>
</evidence>
<dbReference type="PROSITE" id="PS00690">
    <property type="entry name" value="DEAH_ATP_HELICASE"/>
    <property type="match status" value="1"/>
</dbReference>
<evidence type="ECO:0000313" key="10">
    <source>
        <dbReference type="Proteomes" id="UP000091820"/>
    </source>
</evidence>
<dbReference type="GO" id="GO:0005730">
    <property type="term" value="C:nucleolus"/>
    <property type="evidence" value="ECO:0007669"/>
    <property type="project" value="UniProtKB-ARBA"/>
</dbReference>
<dbReference type="Pfam" id="PF07717">
    <property type="entry name" value="OB_NTP_bind"/>
    <property type="match status" value="1"/>
</dbReference>
<dbReference type="FunFam" id="3.40.50.300:FF:000750">
    <property type="entry name" value="Putative ATP-dependent RNA helicase DHX33"/>
    <property type="match status" value="1"/>
</dbReference>
<dbReference type="GO" id="GO:0003724">
    <property type="term" value="F:RNA helicase activity"/>
    <property type="evidence" value="ECO:0007669"/>
    <property type="project" value="UniProtKB-EC"/>
</dbReference>
<evidence type="ECO:0000259" key="7">
    <source>
        <dbReference type="PROSITE" id="PS51192"/>
    </source>
</evidence>
<reference evidence="9" key="2">
    <citation type="submission" date="2020-05" db="UniProtKB">
        <authorList>
            <consortium name="EnsemblMetazoa"/>
        </authorList>
    </citation>
    <scope>IDENTIFICATION</scope>
    <source>
        <strain evidence="9">IAEA</strain>
    </source>
</reference>
<dbReference type="Pfam" id="PF00271">
    <property type="entry name" value="Helicase_C"/>
    <property type="match status" value="1"/>
</dbReference>
<dbReference type="Gene3D" id="3.40.50.300">
    <property type="entry name" value="P-loop containing nucleotide triphosphate hydrolases"/>
    <property type="match status" value="2"/>
</dbReference>
<dbReference type="GO" id="GO:0045943">
    <property type="term" value="P:positive regulation of transcription by RNA polymerase I"/>
    <property type="evidence" value="ECO:0007669"/>
    <property type="project" value="TreeGrafter"/>
</dbReference>
<evidence type="ECO:0000256" key="5">
    <source>
        <dbReference type="ARBA" id="ARBA00022840"/>
    </source>
</evidence>
<name>A0A1A9WBV3_9MUSC</name>
<dbReference type="InterPro" id="IPR048333">
    <property type="entry name" value="HA2_WH"/>
</dbReference>
<dbReference type="AlphaFoldDB" id="A0A1A9WBV3"/>
<feature type="domain" description="Helicase ATP-binding" evidence="7">
    <location>
        <begin position="98"/>
        <end position="266"/>
    </location>
</feature>
<keyword evidence="4" id="KW-0347">Helicase</keyword>